<feature type="region of interest" description="Disordered" evidence="1">
    <location>
        <begin position="274"/>
        <end position="298"/>
    </location>
</feature>
<protein>
    <submittedName>
        <fullName evidence="2">Uncharacterized protein</fullName>
    </submittedName>
</protein>
<evidence type="ECO:0000256" key="1">
    <source>
        <dbReference type="SAM" id="MobiDB-lite"/>
    </source>
</evidence>
<organism evidence="2 3">
    <name type="scientific">Neohortaea acidophila</name>
    <dbReference type="NCBI Taxonomy" id="245834"/>
    <lineage>
        <taxon>Eukaryota</taxon>
        <taxon>Fungi</taxon>
        <taxon>Dikarya</taxon>
        <taxon>Ascomycota</taxon>
        <taxon>Pezizomycotina</taxon>
        <taxon>Dothideomycetes</taxon>
        <taxon>Dothideomycetidae</taxon>
        <taxon>Mycosphaerellales</taxon>
        <taxon>Teratosphaeriaceae</taxon>
        <taxon>Neohortaea</taxon>
    </lineage>
</organism>
<name>A0A6A6PJQ1_9PEZI</name>
<dbReference type="Proteomes" id="UP000799767">
    <property type="component" value="Unassembled WGS sequence"/>
</dbReference>
<accession>A0A6A6PJQ1</accession>
<evidence type="ECO:0000313" key="3">
    <source>
        <dbReference type="Proteomes" id="UP000799767"/>
    </source>
</evidence>
<dbReference type="OrthoDB" id="3795850at2759"/>
<dbReference type="GeneID" id="54479151"/>
<evidence type="ECO:0000313" key="2">
    <source>
        <dbReference type="EMBL" id="KAF2480298.1"/>
    </source>
</evidence>
<proteinExistence type="predicted"/>
<sequence length="343" mass="40144">MEAFAFVDSGVTWGMPVKADVLVQQLQKYAQIRTLRLCHLFGRGPDAHISKLPLEVRLLIENLNKCKPVDHLTPERYAYFALDVQGRSRLEMCEKCLADLAANVDLRWTPQLCKCKKKVEDSVNHRLKDSAEIVADCERMAQRWREIIDQEGEFAKYDELLRKDFGLEAYIRKNEIDYKWEGRSPYWRRLAGGRFGWRDTQRTTMCYLTVPNYTQEPPPYGCPQSSEGYDFCGLQPYFVNLKGLLDRQEERVEQFKRVRRALQIEAYAHDRDMSDEESEFPRIIGPNDGERSPSPCSDPPEWPQLVVLIHTSVRVEDSEQRQHRYWPQNAMAIQRRLRRAGLA</sequence>
<dbReference type="EMBL" id="MU001640">
    <property type="protein sequence ID" value="KAF2480298.1"/>
    <property type="molecule type" value="Genomic_DNA"/>
</dbReference>
<keyword evidence="3" id="KW-1185">Reference proteome</keyword>
<dbReference type="RefSeq" id="XP_033586868.1">
    <property type="nucleotide sequence ID" value="XM_033738149.1"/>
</dbReference>
<reference evidence="2" key="1">
    <citation type="journal article" date="2020" name="Stud. Mycol.">
        <title>101 Dothideomycetes genomes: a test case for predicting lifestyles and emergence of pathogens.</title>
        <authorList>
            <person name="Haridas S."/>
            <person name="Albert R."/>
            <person name="Binder M."/>
            <person name="Bloem J."/>
            <person name="Labutti K."/>
            <person name="Salamov A."/>
            <person name="Andreopoulos B."/>
            <person name="Baker S."/>
            <person name="Barry K."/>
            <person name="Bills G."/>
            <person name="Bluhm B."/>
            <person name="Cannon C."/>
            <person name="Castanera R."/>
            <person name="Culley D."/>
            <person name="Daum C."/>
            <person name="Ezra D."/>
            <person name="Gonzalez J."/>
            <person name="Henrissat B."/>
            <person name="Kuo A."/>
            <person name="Liang C."/>
            <person name="Lipzen A."/>
            <person name="Lutzoni F."/>
            <person name="Magnuson J."/>
            <person name="Mondo S."/>
            <person name="Nolan M."/>
            <person name="Ohm R."/>
            <person name="Pangilinan J."/>
            <person name="Park H.-J."/>
            <person name="Ramirez L."/>
            <person name="Alfaro M."/>
            <person name="Sun H."/>
            <person name="Tritt A."/>
            <person name="Yoshinaga Y."/>
            <person name="Zwiers L.-H."/>
            <person name="Turgeon B."/>
            <person name="Goodwin S."/>
            <person name="Spatafora J."/>
            <person name="Crous P."/>
            <person name="Grigoriev I."/>
        </authorList>
    </citation>
    <scope>NUCLEOTIDE SEQUENCE</scope>
    <source>
        <strain evidence="2">CBS 113389</strain>
    </source>
</reference>
<gene>
    <name evidence="2" type="ORF">BDY17DRAFT_348853</name>
</gene>
<dbReference type="AlphaFoldDB" id="A0A6A6PJQ1"/>